<keyword evidence="9 14" id="KW-1133">Transmembrane helix</keyword>
<dbReference type="SMART" id="SM00369">
    <property type="entry name" value="LRR_TYP"/>
    <property type="match status" value="19"/>
</dbReference>
<dbReference type="Pfam" id="PF01582">
    <property type="entry name" value="TIR"/>
    <property type="match status" value="1"/>
</dbReference>
<evidence type="ECO:0000256" key="8">
    <source>
        <dbReference type="ARBA" id="ARBA00022859"/>
    </source>
</evidence>
<keyword evidence="11" id="KW-0675">Receptor</keyword>
<dbReference type="PANTHER" id="PTHR24365:SF522">
    <property type="entry name" value="LOW QUALITY PROTEIN: TOLL-LIKE RECEPTOR 13-RELATED"/>
    <property type="match status" value="1"/>
</dbReference>
<dbReference type="InterPro" id="IPR035897">
    <property type="entry name" value="Toll_tir_struct_dom_sf"/>
</dbReference>
<keyword evidence="12" id="KW-0325">Glycoprotein</keyword>
<comment type="subcellular location">
    <subcellularLocation>
        <location evidence="1">Membrane</location>
        <topology evidence="1">Single-pass type I membrane protein</topology>
    </subcellularLocation>
</comment>
<keyword evidence="17" id="KW-1185">Reference proteome</keyword>
<keyword evidence="3" id="KW-0399">Innate immunity</keyword>
<evidence type="ECO:0000256" key="10">
    <source>
        <dbReference type="ARBA" id="ARBA00023136"/>
    </source>
</evidence>
<evidence type="ECO:0000256" key="5">
    <source>
        <dbReference type="ARBA" id="ARBA00022692"/>
    </source>
</evidence>
<evidence type="ECO:0000256" key="4">
    <source>
        <dbReference type="ARBA" id="ARBA00022614"/>
    </source>
</evidence>
<dbReference type="FunFam" id="3.80.10.10:FF:001164">
    <property type="entry name" value="GH01279p"/>
    <property type="match status" value="1"/>
</dbReference>
<keyword evidence="4" id="KW-0433">Leucine-rich repeat</keyword>
<keyword evidence="13" id="KW-0395">Inflammatory response</keyword>
<accession>A0A3P8SLH9</accession>
<dbReference type="FunFam" id="3.80.10.10:FF:000770">
    <property type="entry name" value="Uncharacterized protein"/>
    <property type="match status" value="1"/>
</dbReference>
<organism evidence="16 17">
    <name type="scientific">Amphiprion percula</name>
    <name type="common">Orange clownfish</name>
    <name type="synonym">Lutjanus percula</name>
    <dbReference type="NCBI Taxonomy" id="161767"/>
    <lineage>
        <taxon>Eukaryota</taxon>
        <taxon>Metazoa</taxon>
        <taxon>Chordata</taxon>
        <taxon>Craniata</taxon>
        <taxon>Vertebrata</taxon>
        <taxon>Euteleostomi</taxon>
        <taxon>Actinopterygii</taxon>
        <taxon>Neopterygii</taxon>
        <taxon>Teleostei</taxon>
        <taxon>Neoteleostei</taxon>
        <taxon>Acanthomorphata</taxon>
        <taxon>Ovalentaria</taxon>
        <taxon>Pomacentridae</taxon>
        <taxon>Amphiprion</taxon>
    </lineage>
</organism>
<dbReference type="OMA" id="YSWELTN"/>
<dbReference type="Gene3D" id="3.80.10.10">
    <property type="entry name" value="Ribonuclease Inhibitor"/>
    <property type="match status" value="4"/>
</dbReference>
<dbReference type="STRING" id="161767.ENSAPEP00000012924"/>
<dbReference type="SUPFAM" id="SSF52058">
    <property type="entry name" value="L domain-like"/>
    <property type="match status" value="2"/>
</dbReference>
<evidence type="ECO:0000256" key="1">
    <source>
        <dbReference type="ARBA" id="ARBA00004479"/>
    </source>
</evidence>
<dbReference type="GO" id="GO:0007165">
    <property type="term" value="P:signal transduction"/>
    <property type="evidence" value="ECO:0007669"/>
    <property type="project" value="InterPro"/>
</dbReference>
<dbReference type="PROSITE" id="PS51450">
    <property type="entry name" value="LRR"/>
    <property type="match status" value="6"/>
</dbReference>
<dbReference type="GO" id="GO:0006954">
    <property type="term" value="P:inflammatory response"/>
    <property type="evidence" value="ECO:0007669"/>
    <property type="project" value="UniProtKB-KW"/>
</dbReference>
<dbReference type="InterPro" id="IPR000157">
    <property type="entry name" value="TIR_dom"/>
</dbReference>
<dbReference type="SMART" id="SM00082">
    <property type="entry name" value="LRRCT"/>
    <property type="match status" value="1"/>
</dbReference>
<reference evidence="16 17" key="1">
    <citation type="submission" date="2018-03" db="EMBL/GenBank/DDBJ databases">
        <title>Finding Nemo's genes: A chromosome-scale reference assembly of the genome of the orange clownfish Amphiprion percula.</title>
        <authorList>
            <person name="Lehmann R."/>
        </authorList>
    </citation>
    <scope>NUCLEOTIDE SEQUENCE</scope>
</reference>
<evidence type="ECO:0000313" key="17">
    <source>
        <dbReference type="Proteomes" id="UP000265080"/>
    </source>
</evidence>
<comment type="similarity">
    <text evidence="2">Belongs to the Toll-like receptor family.</text>
</comment>
<evidence type="ECO:0000256" key="9">
    <source>
        <dbReference type="ARBA" id="ARBA00022989"/>
    </source>
</evidence>
<reference evidence="16" key="2">
    <citation type="submission" date="2025-08" db="UniProtKB">
        <authorList>
            <consortium name="Ensembl"/>
        </authorList>
    </citation>
    <scope>IDENTIFICATION</scope>
</reference>
<evidence type="ECO:0000256" key="13">
    <source>
        <dbReference type="ARBA" id="ARBA00023198"/>
    </source>
</evidence>
<sequence>MLENRNSLSAGFCFTVLKMGHRLEEDKMKPRGGLKCCKLGIIFLLLTIISFVGPVSGFALKTCRISQNNAICVKSKLKAVPRDIPSTVTVFDLSENRISRIQAADFRDLPVLIRLDLNRNNISQIDSGAFANLISLQKLNLNNNRLVKLGENVFKGLSGLTELRILSNRMKEVASTSFKPLTSLQVLDISHNKLDSIEKVHLILQHLPHLGELVMKDNNLFAFRSWELTNRSLDLRAIDLSQNPIAVFTITEDIFPNLTRFNIGGSSRKQQMIWDVHNHTFLSRVSRLDISGLQMALGDMKTLLQRVNSSLTSLRMNAMKYNLAKLINMSCTIPTLSSLQLRYNKLKIVSSDLFKLCVNVTELDLTKSNIKAIDDNAFKSLRSLKILTLSSNRLPSVPAATRNLPALLELDLSNNNISSLQCHDFADQTKLRQLNLYRNSIPDLKDCLFKDLTQLQVLKLQSSHIRKLNGAFKRYLPNLTQLNLYGNELTAIKGGVFKSLRSLQNLSLHQNKITTLEKDSFVGLTNLTRIQLQSNNINKQQLDKDVFNTLINLRRLDLENNNIKYESSFALLNPPFSKLSRLEELSIPAQHYRNKHLLPRNFLQGLTNLLLFKVRNNQLVYLHKDTFSYTPKLQTLDISSNDLTDLPPELFFPIQNLKSLYISRASLHSLDIFIGANLTNLEFLQARNNLFSVIRKETIESLPALVYLDLQSNSFTCDCDNAWFLQWVKNDSRTQVFDAYNYTCNYPPVVEGTKLLDLDVRDCVVDTGFICFISTTCTILCFMMATFTYHFMRWQLVYAYYLFMAWLLDTKHKNKQAPHQYDAFISYNTHDEPWVIRELLPKLEGEQGWKLCLHHRDFEPGKPIIDNITDAIYGSRKTICVISRRYLDSEWCSKEIQAASFRLFDEQKDVLILVFLEEIPRYLLSPYHRMRKLLKRQTYLSWPQAGEHAEVFWEKLRQALKTKEDPDEDRFHLTLLETP</sequence>
<evidence type="ECO:0000256" key="11">
    <source>
        <dbReference type="ARBA" id="ARBA00023170"/>
    </source>
</evidence>
<dbReference type="Pfam" id="PF13855">
    <property type="entry name" value="LRR_8"/>
    <property type="match status" value="6"/>
</dbReference>
<feature type="transmembrane region" description="Helical" evidence="14">
    <location>
        <begin position="38"/>
        <end position="60"/>
    </location>
</feature>
<protein>
    <submittedName>
        <fullName evidence="16">Toll-like receptor 22</fullName>
    </submittedName>
</protein>
<keyword evidence="10 14" id="KW-0472">Membrane</keyword>
<dbReference type="Gene3D" id="3.40.50.10140">
    <property type="entry name" value="Toll/interleukin-1 receptor homology (TIR) domain"/>
    <property type="match status" value="1"/>
</dbReference>
<dbReference type="GeneTree" id="ENSGT00940000163999"/>
<dbReference type="InterPro" id="IPR032675">
    <property type="entry name" value="LRR_dom_sf"/>
</dbReference>
<dbReference type="GO" id="GO:0045087">
    <property type="term" value="P:innate immune response"/>
    <property type="evidence" value="ECO:0007669"/>
    <property type="project" value="UniProtKB-KW"/>
</dbReference>
<dbReference type="InterPro" id="IPR001611">
    <property type="entry name" value="Leu-rich_rpt"/>
</dbReference>
<evidence type="ECO:0000256" key="14">
    <source>
        <dbReference type="SAM" id="Phobius"/>
    </source>
</evidence>
<evidence type="ECO:0000256" key="2">
    <source>
        <dbReference type="ARBA" id="ARBA00009634"/>
    </source>
</evidence>
<evidence type="ECO:0000256" key="7">
    <source>
        <dbReference type="ARBA" id="ARBA00022737"/>
    </source>
</evidence>
<dbReference type="GO" id="GO:0005886">
    <property type="term" value="C:plasma membrane"/>
    <property type="evidence" value="ECO:0007669"/>
    <property type="project" value="TreeGrafter"/>
</dbReference>
<evidence type="ECO:0000313" key="16">
    <source>
        <dbReference type="Ensembl" id="ENSAPEP00000012924.1"/>
    </source>
</evidence>
<name>A0A3P8SLH9_AMPPE</name>
<dbReference type="AlphaFoldDB" id="A0A3P8SLH9"/>
<dbReference type="Ensembl" id="ENSAPET00000013271.1">
    <property type="protein sequence ID" value="ENSAPEP00000012924.1"/>
    <property type="gene ID" value="ENSAPEG00000009201.1"/>
</dbReference>
<dbReference type="InterPro" id="IPR003591">
    <property type="entry name" value="Leu-rich_rpt_typical-subtyp"/>
</dbReference>
<evidence type="ECO:0000256" key="3">
    <source>
        <dbReference type="ARBA" id="ARBA00022588"/>
    </source>
</evidence>
<dbReference type="SMART" id="SM00365">
    <property type="entry name" value="LRR_SD22"/>
    <property type="match status" value="5"/>
</dbReference>
<keyword evidence="5 14" id="KW-0812">Transmembrane</keyword>
<dbReference type="GO" id="GO:0038023">
    <property type="term" value="F:signaling receptor activity"/>
    <property type="evidence" value="ECO:0007669"/>
    <property type="project" value="TreeGrafter"/>
</dbReference>
<dbReference type="PANTHER" id="PTHR24365">
    <property type="entry name" value="TOLL-LIKE RECEPTOR"/>
    <property type="match status" value="1"/>
</dbReference>
<dbReference type="FunFam" id="3.40.50.10140:FF:000001">
    <property type="entry name" value="Toll-like receptor 2"/>
    <property type="match status" value="1"/>
</dbReference>
<dbReference type="SMART" id="SM00255">
    <property type="entry name" value="TIR"/>
    <property type="match status" value="1"/>
</dbReference>
<evidence type="ECO:0000259" key="15">
    <source>
        <dbReference type="PROSITE" id="PS50104"/>
    </source>
</evidence>
<evidence type="ECO:0000256" key="6">
    <source>
        <dbReference type="ARBA" id="ARBA00022729"/>
    </source>
</evidence>
<proteinExistence type="inferred from homology"/>
<feature type="domain" description="TIR" evidence="15">
    <location>
        <begin position="819"/>
        <end position="960"/>
    </location>
</feature>
<keyword evidence="6" id="KW-0732">Signal</keyword>
<dbReference type="PROSITE" id="PS50104">
    <property type="entry name" value="TIR"/>
    <property type="match status" value="1"/>
</dbReference>
<dbReference type="InterPro" id="IPR000483">
    <property type="entry name" value="Cys-rich_flank_reg_C"/>
</dbReference>
<reference evidence="16" key="3">
    <citation type="submission" date="2025-09" db="UniProtKB">
        <authorList>
            <consortium name="Ensembl"/>
        </authorList>
    </citation>
    <scope>IDENTIFICATION</scope>
</reference>
<evidence type="ECO:0000256" key="12">
    <source>
        <dbReference type="ARBA" id="ARBA00023180"/>
    </source>
</evidence>
<dbReference type="Proteomes" id="UP000265080">
    <property type="component" value="Chromosome 22"/>
</dbReference>
<keyword evidence="7" id="KW-0677">Repeat</keyword>
<dbReference type="SUPFAM" id="SSF52200">
    <property type="entry name" value="Toll/Interleukin receptor TIR domain"/>
    <property type="match status" value="1"/>
</dbReference>
<keyword evidence="8" id="KW-0391">Immunity</keyword>